<gene>
    <name evidence="1" type="ORF">SAMN04488556_4160</name>
</gene>
<organism evidence="1 2">
    <name type="scientific">Halostagnicola kamekurae</name>
    <dbReference type="NCBI Taxonomy" id="619731"/>
    <lineage>
        <taxon>Archaea</taxon>
        <taxon>Methanobacteriati</taxon>
        <taxon>Methanobacteriota</taxon>
        <taxon>Stenosarchaea group</taxon>
        <taxon>Halobacteria</taxon>
        <taxon>Halobacteriales</taxon>
        <taxon>Natrialbaceae</taxon>
        <taxon>Halostagnicola</taxon>
    </lineage>
</organism>
<evidence type="ECO:0000313" key="2">
    <source>
        <dbReference type="Proteomes" id="UP000199199"/>
    </source>
</evidence>
<dbReference type="Proteomes" id="UP000199199">
    <property type="component" value="Unassembled WGS sequence"/>
</dbReference>
<dbReference type="SUPFAM" id="SSF88723">
    <property type="entry name" value="PIN domain-like"/>
    <property type="match status" value="1"/>
</dbReference>
<proteinExistence type="predicted"/>
<protein>
    <recommendedName>
        <fullName evidence="3">PIN domain-containing protein</fullName>
    </recommendedName>
</protein>
<sequence>MLILDSNAWIHAITVGGGRPDECIDAFLDGRESSVVDAYICAEVIENIENDHTTPQRKRDRALERFSGLIYQCPSIIACTQDQIDCIDRGEVRSRTHNKLIGRLADIQPKDAPVFNLAYEHRSSSPTIITDDEEFSQLTPSEYGITELSIRGLGLTWEAPTQTID</sequence>
<dbReference type="EMBL" id="FOZS01000008">
    <property type="protein sequence ID" value="SFT06248.1"/>
    <property type="molecule type" value="Genomic_DNA"/>
</dbReference>
<accession>A0A1I6UXU0</accession>
<dbReference type="InterPro" id="IPR029060">
    <property type="entry name" value="PIN-like_dom_sf"/>
</dbReference>
<reference evidence="2" key="1">
    <citation type="submission" date="2016-10" db="EMBL/GenBank/DDBJ databases">
        <authorList>
            <person name="Varghese N."/>
            <person name="Submissions S."/>
        </authorList>
    </citation>
    <scope>NUCLEOTIDE SEQUENCE [LARGE SCALE GENOMIC DNA]</scope>
    <source>
        <strain evidence="2">DSM 22427</strain>
    </source>
</reference>
<dbReference type="AlphaFoldDB" id="A0A1I6UXU0"/>
<name>A0A1I6UXU0_9EURY</name>
<evidence type="ECO:0000313" key="1">
    <source>
        <dbReference type="EMBL" id="SFT06248.1"/>
    </source>
</evidence>
<keyword evidence="2" id="KW-1185">Reference proteome</keyword>
<evidence type="ECO:0008006" key="3">
    <source>
        <dbReference type="Google" id="ProtNLM"/>
    </source>
</evidence>